<sequence length="738" mass="86359">MKNIFQTVNNILFFIITAGVMLASFVLIALFTGFQHETKKFKTMVVTIVLVLLFQFIIIDPIKFIVLSIDSATWPKKHIVNYRTDMTKEKYNHLDYLRTRLKSLKSQLMITIEHRNEKLNERYSHIMKDLRLYGTYFLVLLMVIIVHQDPLLYYNTNAVRTLLSYNTTSSLGLKEIRYMEQVYDFIELTLIKGFNRSRRAQDTGWLQIPQMKRLGVIRLRQLRHIDNIGAYDPRWDYSHNMPEWKKPFIRLHYEDKYWRIYEPWRPLQHTPSLEDGLLLRFNHYGHDMDYPELAGYVALLSAGPHNSLKVLRFLKRYNWMDLRNTSALFIDFTMFNVDSNIFTICTLLVENTNFGLQLTRASVQSTKLLESLDQMSHSKIIVMLLYLIIVIQFCRSLVVKLWYNRGAIKKAWNKVDVVIFILNIILLSLIVLRVWEVAKLLKMLKESTTRDYLNFQRPMRLYQLINIIMGFLVCITTLRLWKVLQFASVFSVFTKTLYMAWPAVASTALIIIIFLMGLGMAVAIINGNHNEYFQKLLKCIIACLCFAFGFSSEVHPKDMFHGGKTLGIVLYLVLVFIIAVVLMNVFAALIFSYFENAEQDRKENKGDSRINFLQFLRVEYAHALALCGCRYLRRKYRPHGRTVRENIAWAMYRQELVRSKSSSIVVEKKPSDEELRFQYRRRIELLLGLSAILTVQVELIERMMLGDKNGNLPGSSGSSDSSDSDIPDMYRKSKTSKV</sequence>
<dbReference type="AlphaFoldDB" id="A0A3B0KL50"/>
<name>A0A3B0KL50_DROGU</name>
<dbReference type="PANTHER" id="PTHR10877:SF183">
    <property type="entry name" value="AT14535P-RELATED"/>
    <property type="match status" value="1"/>
</dbReference>
<dbReference type="PRINTS" id="PR01433">
    <property type="entry name" value="POLYCYSTIN2"/>
</dbReference>
<dbReference type="Pfam" id="PF20519">
    <property type="entry name" value="Polycystin_dom"/>
    <property type="match status" value="1"/>
</dbReference>
<proteinExistence type="inferred from homology"/>
<dbReference type="EMBL" id="OUUW01000012">
    <property type="protein sequence ID" value="SPP87299.1"/>
    <property type="molecule type" value="Genomic_DNA"/>
</dbReference>
<keyword evidence="3 8" id="KW-0812">Transmembrane</keyword>
<accession>A0A3B0KL50</accession>
<evidence type="ECO:0000256" key="7">
    <source>
        <dbReference type="SAM" id="MobiDB-lite"/>
    </source>
</evidence>
<dbReference type="OrthoDB" id="5322100at2759"/>
<protein>
    <submittedName>
        <fullName evidence="11">Blast:Polycystic kidney disease protein 1-like 3</fullName>
    </submittedName>
</protein>
<evidence type="ECO:0000256" key="3">
    <source>
        <dbReference type="ARBA" id="ARBA00022692"/>
    </source>
</evidence>
<comment type="subcellular location">
    <subcellularLocation>
        <location evidence="1">Membrane</location>
        <topology evidence="1">Multi-pass membrane protein</topology>
    </subcellularLocation>
</comment>
<evidence type="ECO:0000256" key="6">
    <source>
        <dbReference type="ARBA" id="ARBA00023180"/>
    </source>
</evidence>
<keyword evidence="6" id="KW-0325">Glycoprotein</keyword>
<feature type="transmembrane region" description="Helical" evidence="8">
    <location>
        <begin position="44"/>
        <end position="66"/>
    </location>
</feature>
<gene>
    <name evidence="11" type="ORF">DGUA_6G009662</name>
</gene>
<dbReference type="Pfam" id="PF08016">
    <property type="entry name" value="PKD_channel"/>
    <property type="match status" value="1"/>
</dbReference>
<comment type="similarity">
    <text evidence="2">Belongs to the polycystin family.</text>
</comment>
<dbReference type="GO" id="GO:0005509">
    <property type="term" value="F:calcium ion binding"/>
    <property type="evidence" value="ECO:0007669"/>
    <property type="project" value="InterPro"/>
</dbReference>
<evidence type="ECO:0000256" key="1">
    <source>
        <dbReference type="ARBA" id="ARBA00004141"/>
    </source>
</evidence>
<keyword evidence="4 8" id="KW-1133">Transmembrane helix</keyword>
<dbReference type="GO" id="GO:0050982">
    <property type="term" value="P:detection of mechanical stimulus"/>
    <property type="evidence" value="ECO:0007669"/>
    <property type="project" value="TreeGrafter"/>
</dbReference>
<dbReference type="OMA" id="FIDFTMF"/>
<feature type="transmembrane region" description="Helical" evidence="8">
    <location>
        <begin position="568"/>
        <end position="594"/>
    </location>
</feature>
<feature type="transmembrane region" description="Helical" evidence="8">
    <location>
        <begin position="415"/>
        <end position="435"/>
    </location>
</feature>
<feature type="domain" description="Polycystin" evidence="10">
    <location>
        <begin position="173"/>
        <end position="369"/>
    </location>
</feature>
<feature type="transmembrane region" description="Helical" evidence="8">
    <location>
        <begin position="12"/>
        <end position="32"/>
    </location>
</feature>
<dbReference type="STRING" id="7266.A0A3B0KL50"/>
<dbReference type="InterPro" id="IPR051223">
    <property type="entry name" value="Polycystin"/>
</dbReference>
<evidence type="ECO:0000259" key="10">
    <source>
        <dbReference type="Pfam" id="PF20519"/>
    </source>
</evidence>
<dbReference type="Gene3D" id="1.10.287.70">
    <property type="match status" value="1"/>
</dbReference>
<feature type="domain" description="Polycystin cation channel PKD1/PKD2" evidence="9">
    <location>
        <begin position="373"/>
        <end position="596"/>
    </location>
</feature>
<evidence type="ECO:0000256" key="4">
    <source>
        <dbReference type="ARBA" id="ARBA00022989"/>
    </source>
</evidence>
<feature type="transmembrane region" description="Helical" evidence="8">
    <location>
        <begin position="461"/>
        <end position="481"/>
    </location>
</feature>
<dbReference type="PANTHER" id="PTHR10877">
    <property type="entry name" value="POLYCYSTIN FAMILY MEMBER"/>
    <property type="match status" value="1"/>
</dbReference>
<organism evidence="11 12">
    <name type="scientific">Drosophila guanche</name>
    <name type="common">Fruit fly</name>
    <dbReference type="NCBI Taxonomy" id="7266"/>
    <lineage>
        <taxon>Eukaryota</taxon>
        <taxon>Metazoa</taxon>
        <taxon>Ecdysozoa</taxon>
        <taxon>Arthropoda</taxon>
        <taxon>Hexapoda</taxon>
        <taxon>Insecta</taxon>
        <taxon>Pterygota</taxon>
        <taxon>Neoptera</taxon>
        <taxon>Endopterygota</taxon>
        <taxon>Diptera</taxon>
        <taxon>Brachycera</taxon>
        <taxon>Muscomorpha</taxon>
        <taxon>Ephydroidea</taxon>
        <taxon>Drosophilidae</taxon>
        <taxon>Drosophila</taxon>
        <taxon>Sophophora</taxon>
    </lineage>
</organism>
<evidence type="ECO:0000313" key="12">
    <source>
        <dbReference type="Proteomes" id="UP000268350"/>
    </source>
</evidence>
<keyword evidence="12" id="KW-1185">Reference proteome</keyword>
<evidence type="ECO:0000256" key="5">
    <source>
        <dbReference type="ARBA" id="ARBA00023136"/>
    </source>
</evidence>
<dbReference type="InterPro" id="IPR013122">
    <property type="entry name" value="PKD1_2_channel"/>
</dbReference>
<dbReference type="GO" id="GO:0016020">
    <property type="term" value="C:membrane"/>
    <property type="evidence" value="ECO:0007669"/>
    <property type="project" value="UniProtKB-SubCell"/>
</dbReference>
<evidence type="ECO:0000313" key="11">
    <source>
        <dbReference type="EMBL" id="SPP87299.1"/>
    </source>
</evidence>
<feature type="region of interest" description="Disordered" evidence="7">
    <location>
        <begin position="710"/>
        <end position="738"/>
    </location>
</feature>
<keyword evidence="5 8" id="KW-0472">Membrane</keyword>
<evidence type="ECO:0000256" key="8">
    <source>
        <dbReference type="SAM" id="Phobius"/>
    </source>
</evidence>
<evidence type="ECO:0000259" key="9">
    <source>
        <dbReference type="Pfam" id="PF08016"/>
    </source>
</evidence>
<dbReference type="Proteomes" id="UP000268350">
    <property type="component" value="Unassembled WGS sequence"/>
</dbReference>
<dbReference type="InterPro" id="IPR046791">
    <property type="entry name" value="Polycystin_dom"/>
</dbReference>
<feature type="transmembrane region" description="Helical" evidence="8">
    <location>
        <begin position="501"/>
        <end position="524"/>
    </location>
</feature>
<feature type="transmembrane region" description="Helical" evidence="8">
    <location>
        <begin position="133"/>
        <end position="154"/>
    </location>
</feature>
<feature type="transmembrane region" description="Helical" evidence="8">
    <location>
        <begin position="380"/>
        <end position="403"/>
    </location>
</feature>
<dbReference type="GO" id="GO:0005262">
    <property type="term" value="F:calcium channel activity"/>
    <property type="evidence" value="ECO:0007669"/>
    <property type="project" value="TreeGrafter"/>
</dbReference>
<reference evidence="12" key="1">
    <citation type="submission" date="2018-01" db="EMBL/GenBank/DDBJ databases">
        <authorList>
            <person name="Alioto T."/>
            <person name="Alioto T."/>
        </authorList>
    </citation>
    <scope>NUCLEOTIDE SEQUENCE [LARGE SCALE GENOMIC DNA]</scope>
</reference>
<dbReference type="InterPro" id="IPR003915">
    <property type="entry name" value="PKD_2"/>
</dbReference>
<evidence type="ECO:0000256" key="2">
    <source>
        <dbReference type="ARBA" id="ARBA00007200"/>
    </source>
</evidence>